<dbReference type="SUPFAM" id="SSF51161">
    <property type="entry name" value="Trimeric LpxA-like enzymes"/>
    <property type="match status" value="1"/>
</dbReference>
<reference evidence="1 2" key="1">
    <citation type="submission" date="2021-12" db="EMBL/GenBank/DDBJ databases">
        <title>Discovery of the Pendulisporaceae a myxobacterial family with distinct sporulation behavior and unique specialized metabolism.</title>
        <authorList>
            <person name="Garcia R."/>
            <person name="Popoff A."/>
            <person name="Bader C.D."/>
            <person name="Loehr J."/>
            <person name="Walesch S."/>
            <person name="Walt C."/>
            <person name="Boldt J."/>
            <person name="Bunk B."/>
            <person name="Haeckl F.J.F.P.J."/>
            <person name="Gunesch A.P."/>
            <person name="Birkelbach J."/>
            <person name="Nuebel U."/>
            <person name="Pietschmann T."/>
            <person name="Bach T."/>
            <person name="Mueller R."/>
        </authorList>
    </citation>
    <scope>NUCLEOTIDE SEQUENCE [LARGE SCALE GENOMIC DNA]</scope>
    <source>
        <strain evidence="1 2">MSr12523</strain>
    </source>
</reference>
<proteinExistence type="predicted"/>
<keyword evidence="2" id="KW-1185">Reference proteome</keyword>
<accession>A0ABZ2KK29</accession>
<sequence length="226" mass="25447">MKLSLEREVLAQYVARQISTTFPDGTVTAEALHRYHERALERLEHCFLHTRVKYFHAGGEPSFNHLNTDQYAMYLYFLSNSIHRMEGDPALASKVYGLNKALHALDVYYEVALPDIFAWQHPVGTVLGRAKYADYFFVYQRCTVGGNLSGVYPTFDEGVILYGDTAVVGKTHIGRNTWISLGTKILDQDIEGNAIVFGRSPDIVIKRAKRDVVQSLFGQQGEPSPT</sequence>
<evidence type="ECO:0008006" key="3">
    <source>
        <dbReference type="Google" id="ProtNLM"/>
    </source>
</evidence>
<name>A0ABZ2KK29_9BACT</name>
<evidence type="ECO:0000313" key="1">
    <source>
        <dbReference type="EMBL" id="WXA97957.1"/>
    </source>
</evidence>
<dbReference type="Gene3D" id="2.160.10.10">
    <property type="entry name" value="Hexapeptide repeat proteins"/>
    <property type="match status" value="1"/>
</dbReference>
<dbReference type="InterPro" id="IPR011004">
    <property type="entry name" value="Trimer_LpxA-like_sf"/>
</dbReference>
<evidence type="ECO:0000313" key="2">
    <source>
        <dbReference type="Proteomes" id="UP001379533"/>
    </source>
</evidence>
<protein>
    <recommendedName>
        <fullName evidence="3">Serine acetyltransferase</fullName>
    </recommendedName>
</protein>
<dbReference type="Proteomes" id="UP001379533">
    <property type="component" value="Chromosome"/>
</dbReference>
<organism evidence="1 2">
    <name type="scientific">Pendulispora brunnea</name>
    <dbReference type="NCBI Taxonomy" id="2905690"/>
    <lineage>
        <taxon>Bacteria</taxon>
        <taxon>Pseudomonadati</taxon>
        <taxon>Myxococcota</taxon>
        <taxon>Myxococcia</taxon>
        <taxon>Myxococcales</taxon>
        <taxon>Sorangiineae</taxon>
        <taxon>Pendulisporaceae</taxon>
        <taxon>Pendulispora</taxon>
    </lineage>
</organism>
<dbReference type="RefSeq" id="WP_394848574.1">
    <property type="nucleotide sequence ID" value="NZ_CP089982.1"/>
</dbReference>
<gene>
    <name evidence="1" type="ORF">LZC95_14080</name>
</gene>
<dbReference type="EMBL" id="CP089982">
    <property type="protein sequence ID" value="WXA97957.1"/>
    <property type="molecule type" value="Genomic_DNA"/>
</dbReference>